<keyword evidence="3" id="KW-1185">Reference proteome</keyword>
<evidence type="ECO:0000313" key="2">
    <source>
        <dbReference type="EMBL" id="RXK54980.1"/>
    </source>
</evidence>
<dbReference type="RefSeq" id="WP_129046345.1">
    <property type="nucleotide sequence ID" value="NZ_SDHX01000001.1"/>
</dbReference>
<protein>
    <submittedName>
        <fullName evidence="2">Uncharacterized protein</fullName>
    </submittedName>
</protein>
<organism evidence="2 3">
    <name type="scientific">Oleiharenicola lentus</name>
    <dbReference type="NCBI Taxonomy" id="2508720"/>
    <lineage>
        <taxon>Bacteria</taxon>
        <taxon>Pseudomonadati</taxon>
        <taxon>Verrucomicrobiota</taxon>
        <taxon>Opitutia</taxon>
        <taxon>Opitutales</taxon>
        <taxon>Opitutaceae</taxon>
        <taxon>Oleiharenicola</taxon>
    </lineage>
</organism>
<evidence type="ECO:0000256" key="1">
    <source>
        <dbReference type="SAM" id="MobiDB-lite"/>
    </source>
</evidence>
<dbReference type="OrthoDB" id="9983526at2"/>
<gene>
    <name evidence="2" type="ORF">ESB00_03515</name>
</gene>
<sequence>MKRSRKTKGPTFDADGYQTNLTDLNGTPLPDLDKVRAVAHWGVTGTGSGNHRGQTSGSASLRKRR</sequence>
<feature type="region of interest" description="Disordered" evidence="1">
    <location>
        <begin position="1"/>
        <end position="65"/>
    </location>
</feature>
<proteinExistence type="predicted"/>
<dbReference type="Proteomes" id="UP000290218">
    <property type="component" value="Unassembled WGS sequence"/>
</dbReference>
<name>A0A4Q1C816_9BACT</name>
<accession>A0A4Q1C816</accession>
<comment type="caution">
    <text evidence="2">The sequence shown here is derived from an EMBL/GenBank/DDBJ whole genome shotgun (WGS) entry which is preliminary data.</text>
</comment>
<evidence type="ECO:0000313" key="3">
    <source>
        <dbReference type="Proteomes" id="UP000290218"/>
    </source>
</evidence>
<dbReference type="EMBL" id="SDHX01000001">
    <property type="protein sequence ID" value="RXK54980.1"/>
    <property type="molecule type" value="Genomic_DNA"/>
</dbReference>
<dbReference type="AlphaFoldDB" id="A0A4Q1C816"/>
<reference evidence="2 3" key="1">
    <citation type="submission" date="2019-01" db="EMBL/GenBank/DDBJ databases">
        <title>Lacunisphaera sp. strain TWA-58.</title>
        <authorList>
            <person name="Chen W.-M."/>
        </authorList>
    </citation>
    <scope>NUCLEOTIDE SEQUENCE [LARGE SCALE GENOMIC DNA]</scope>
    <source>
        <strain evidence="2 3">TWA-58</strain>
    </source>
</reference>